<keyword evidence="2" id="KW-1133">Transmembrane helix</keyword>
<protein>
    <submittedName>
        <fullName evidence="3">Uncharacterized protein</fullName>
    </submittedName>
</protein>
<dbReference type="Proteomes" id="UP000214720">
    <property type="component" value="Unassembled WGS sequence"/>
</dbReference>
<evidence type="ECO:0000313" key="4">
    <source>
        <dbReference type="Proteomes" id="UP000214720"/>
    </source>
</evidence>
<gene>
    <name evidence="3" type="ORF">BSU04_45515</name>
</gene>
<name>A0A226WKL1_CABSO</name>
<comment type="caution">
    <text evidence="3">The sequence shown here is derived from an EMBL/GenBank/DDBJ whole genome shotgun (WGS) entry which is preliminary data.</text>
</comment>
<evidence type="ECO:0000256" key="2">
    <source>
        <dbReference type="SAM" id="Phobius"/>
    </source>
</evidence>
<keyword evidence="2" id="KW-0472">Membrane</keyword>
<dbReference type="AlphaFoldDB" id="A0A226WKL1"/>
<evidence type="ECO:0000313" key="3">
    <source>
        <dbReference type="EMBL" id="OXC71712.1"/>
    </source>
</evidence>
<proteinExistence type="predicted"/>
<dbReference type="EMBL" id="MTHB01000299">
    <property type="protein sequence ID" value="OXC71712.1"/>
    <property type="molecule type" value="Genomic_DNA"/>
</dbReference>
<sequence length="150" mass="15806">MHAMSETGEPNARVRRDPLSPHVRDEIMAEILGDVHTLHKSVSDLAAIIQTSDERLSGRIADLLKASSDFANAREGAIAELSAQASIATQRRMADSLGGMLAKVNLTLASIGGNVRESNTRRLIELFAVALASAALAGAATLAGVWALIH</sequence>
<feature type="region of interest" description="Disordered" evidence="1">
    <location>
        <begin position="1"/>
        <end position="20"/>
    </location>
</feature>
<keyword evidence="2" id="KW-0812">Transmembrane</keyword>
<organism evidence="3 4">
    <name type="scientific">Caballeronia sordidicola</name>
    <name type="common">Burkholderia sordidicola</name>
    <dbReference type="NCBI Taxonomy" id="196367"/>
    <lineage>
        <taxon>Bacteria</taxon>
        <taxon>Pseudomonadati</taxon>
        <taxon>Pseudomonadota</taxon>
        <taxon>Betaproteobacteria</taxon>
        <taxon>Burkholderiales</taxon>
        <taxon>Burkholderiaceae</taxon>
        <taxon>Caballeronia</taxon>
    </lineage>
</organism>
<accession>A0A226WKL1</accession>
<feature type="transmembrane region" description="Helical" evidence="2">
    <location>
        <begin position="126"/>
        <end position="149"/>
    </location>
</feature>
<evidence type="ECO:0000256" key="1">
    <source>
        <dbReference type="SAM" id="MobiDB-lite"/>
    </source>
</evidence>
<reference evidence="4" key="1">
    <citation type="submission" date="2017-01" db="EMBL/GenBank/DDBJ databases">
        <title>Genome Analysis of Deinococcus marmoris KOPRI26562.</title>
        <authorList>
            <person name="Kim J.H."/>
            <person name="Oh H.-M."/>
        </authorList>
    </citation>
    <scope>NUCLEOTIDE SEQUENCE [LARGE SCALE GENOMIC DNA]</scope>
    <source>
        <strain evidence="4">PAMC 26633</strain>
    </source>
</reference>